<evidence type="ECO:0000313" key="3">
    <source>
        <dbReference type="Proteomes" id="UP000273278"/>
    </source>
</evidence>
<dbReference type="OMA" id="HICGLAW"/>
<gene>
    <name evidence="2" type="ORF">BKD89_02130</name>
</gene>
<dbReference type="EMBL" id="CP017686">
    <property type="protein sequence ID" value="AYQ54607.1"/>
    <property type="molecule type" value="Genomic_DNA"/>
</dbReference>
<dbReference type="CDD" id="cd03465">
    <property type="entry name" value="URO-D_like"/>
    <property type="match status" value="1"/>
</dbReference>
<dbReference type="InterPro" id="IPR000257">
    <property type="entry name" value="Uroporphyrinogen_deCOase"/>
</dbReference>
<accession>A0A3G3IFJ5</accession>
<dbReference type="PANTHER" id="PTHR47099:SF1">
    <property type="entry name" value="METHYLCOBAMIDE:COM METHYLTRANSFERASE MTBA"/>
    <property type="match status" value="1"/>
</dbReference>
<dbReference type="InterPro" id="IPR038071">
    <property type="entry name" value="UROD/MetE-like_sf"/>
</dbReference>
<reference evidence="2 3" key="1">
    <citation type="submission" date="2016-10" db="EMBL/GenBank/DDBJ databases">
        <title>Complete genome of the TMA-utilizing, human hosted archaeon Methanomethylophilus alvus Gen. nov, sp. nov., strain Mx-05, derived from a pure culture.</title>
        <authorList>
            <person name="Brugere J.-F."/>
            <person name="Ben Hania W."/>
            <person name="Chaudhary P.P."/>
            <person name="Gaci N."/>
            <person name="Borrel G."/>
            <person name="Cao Van Tuat L."/>
            <person name="Fardeau M.-L."/>
            <person name="Harris H.M.B."/>
            <person name="O'Toole P.W."/>
            <person name="Ollivier B."/>
        </authorList>
    </citation>
    <scope>NUCLEOTIDE SEQUENCE [LARGE SCALE GENOMIC DNA]</scope>
    <source>
        <strain evidence="2 3">Mx-05</strain>
    </source>
</reference>
<dbReference type="AlphaFoldDB" id="A0A3G3IFJ5"/>
<dbReference type="GO" id="GO:0004853">
    <property type="term" value="F:uroporphyrinogen decarboxylase activity"/>
    <property type="evidence" value="ECO:0007669"/>
    <property type="project" value="InterPro"/>
</dbReference>
<name>A0A3G3IFJ5_9ARCH</name>
<keyword evidence="2" id="KW-0489">Methyltransferase</keyword>
<dbReference type="GO" id="GO:0008168">
    <property type="term" value="F:methyltransferase activity"/>
    <property type="evidence" value="ECO:0007669"/>
    <property type="project" value="UniProtKB-KW"/>
</dbReference>
<dbReference type="Pfam" id="PF01208">
    <property type="entry name" value="URO-D"/>
    <property type="match status" value="1"/>
</dbReference>
<evidence type="ECO:0000313" key="2">
    <source>
        <dbReference type="EMBL" id="AYQ54607.1"/>
    </source>
</evidence>
<proteinExistence type="predicted"/>
<dbReference type="GO" id="GO:0032259">
    <property type="term" value="P:methylation"/>
    <property type="evidence" value="ECO:0007669"/>
    <property type="project" value="UniProtKB-KW"/>
</dbReference>
<organism evidence="2 3">
    <name type="scientific">Methanomethylophilus alvi</name>
    <dbReference type="NCBI Taxonomy" id="1291540"/>
    <lineage>
        <taxon>Archaea</taxon>
        <taxon>Methanobacteriati</taxon>
        <taxon>Thermoplasmatota</taxon>
        <taxon>Thermoplasmata</taxon>
        <taxon>Methanomassiliicoccales</taxon>
        <taxon>Methanomethylophilaceae</taxon>
        <taxon>Methanomethylophilus</taxon>
    </lineage>
</organism>
<protein>
    <submittedName>
        <fullName evidence="2">Methyltransferase/corrinoid binding protein</fullName>
    </submittedName>
</protein>
<dbReference type="Gene3D" id="3.20.20.210">
    <property type="match status" value="1"/>
</dbReference>
<dbReference type="SUPFAM" id="SSF51726">
    <property type="entry name" value="UROD/MetE-like"/>
    <property type="match status" value="1"/>
</dbReference>
<dbReference type="InterPro" id="IPR052024">
    <property type="entry name" value="Methanogen_methyltrans"/>
</dbReference>
<dbReference type="GO" id="GO:0006779">
    <property type="term" value="P:porphyrin-containing compound biosynthetic process"/>
    <property type="evidence" value="ECO:0007669"/>
    <property type="project" value="InterPro"/>
</dbReference>
<dbReference type="Proteomes" id="UP000273278">
    <property type="component" value="Chromosome"/>
</dbReference>
<keyword evidence="2" id="KW-0808">Transferase</keyword>
<evidence type="ECO:0000259" key="1">
    <source>
        <dbReference type="Pfam" id="PF01208"/>
    </source>
</evidence>
<dbReference type="PANTHER" id="PTHR47099">
    <property type="entry name" value="METHYLCOBAMIDE:COM METHYLTRANSFERASE MTBA"/>
    <property type="match status" value="1"/>
</dbReference>
<feature type="domain" description="Uroporphyrinogen decarboxylase (URO-D)" evidence="1">
    <location>
        <begin position="7"/>
        <end position="345"/>
    </location>
</feature>
<dbReference type="RefSeq" id="WP_015504324.1">
    <property type="nucleotide sequence ID" value="NZ_CP017686.1"/>
</dbReference>
<dbReference type="GeneID" id="41321227"/>
<sequence length="350" mass="38385">MKDTGHREAVEAALRFEKTDRTPVNNFALVTAARSNGILVKDARYDPEISARVSVDYAMRTESDFVKPVVDSQIPFLDMGMDVRFPDDDYGSVHSKIVSEPEDVDKLAFFDPSVAKECPHFTRCFVDALEETARILPEDLHICGLAWGPITTAGYLMGVEDMLMALMMGNEEMVKKLVSKCARFVADQQIRMVDAGSTVMWMADPTSSCDIISPDMFGPFSAFAVKDTISRVRKDYDIPSFLHICGNTRPIIPEVAETGADCLSFDHAVPAKVAKEEAAGKLALMGNIDPIAYIMQGTPESVTEECYRIIGEAGTEGGFILAPGCETPISSPDVNVLAMGRAGREFWKTQ</sequence>